<dbReference type="PANTHER" id="PTHR43060">
    <property type="entry name" value="3-HYDROXYISOBUTYRATE DEHYDROGENASE-LIKE 1, MITOCHONDRIAL-RELATED"/>
    <property type="match status" value="1"/>
</dbReference>
<dbReference type="InterPro" id="IPR015815">
    <property type="entry name" value="HIBADH-related"/>
</dbReference>
<dbReference type="Gene3D" id="3.40.50.720">
    <property type="entry name" value="NAD(P)-binding Rossmann-like Domain"/>
    <property type="match status" value="1"/>
</dbReference>
<dbReference type="PROSITE" id="PS00895">
    <property type="entry name" value="3_HYDROXYISOBUT_DH"/>
    <property type="match status" value="1"/>
</dbReference>
<feature type="domain" description="6-phosphogluconate dehydrogenase NADP-binding" evidence="4">
    <location>
        <begin position="9"/>
        <end position="168"/>
    </location>
</feature>
<accession>A0ABQ1QWQ8</accession>
<comment type="similarity">
    <text evidence="1">Belongs to the HIBADH-related family.</text>
</comment>
<dbReference type="InterPro" id="IPR008927">
    <property type="entry name" value="6-PGluconate_DH-like_C_sf"/>
</dbReference>
<keyword evidence="7" id="KW-1185">Reference proteome</keyword>
<dbReference type="RefSeq" id="WP_188530202.1">
    <property type="nucleotide sequence ID" value="NZ_BMGI01000006.1"/>
</dbReference>
<dbReference type="SUPFAM" id="SSF48179">
    <property type="entry name" value="6-phosphogluconate dehydrogenase C-terminal domain-like"/>
    <property type="match status" value="1"/>
</dbReference>
<feature type="domain" description="3-hydroxyisobutyrate dehydrogenase-like NAD-binding" evidence="5">
    <location>
        <begin position="171"/>
        <end position="291"/>
    </location>
</feature>
<organism evidence="6 7">
    <name type="scientific">Sinisalibacter lacisalsi</name>
    <dbReference type="NCBI Taxonomy" id="1526570"/>
    <lineage>
        <taxon>Bacteria</taxon>
        <taxon>Pseudomonadati</taxon>
        <taxon>Pseudomonadota</taxon>
        <taxon>Alphaproteobacteria</taxon>
        <taxon>Rhodobacterales</taxon>
        <taxon>Roseobacteraceae</taxon>
        <taxon>Sinisalibacter</taxon>
    </lineage>
</organism>
<sequence>MTNEGTKATIGFIGLGIMGRSMAGHILDAGYPLHVFNRTAAKADDLVARGAVLAKTPGDLAAACDVVITIVGYPADVEGLYFGPDGLIARAREGALLIDMTTSSPDLARRIAVEAAKAGIETLDAPVSGGDVGARAGKLAIMVGGSAAAFGRALPVFETMGERIALMGGAGAGQHTKMANQIAIASTMLAVSESLAYAEAAGLDLAQVIEVVGSGAASSFLLGGLGPKMSARDYAPGFFVHHFVKDMGIALSEAERMGLDLPGLELARRLYQRLVDEGYGEEGTQALFRLYDARDGARGAN</sequence>
<dbReference type="InterPro" id="IPR036291">
    <property type="entry name" value="NAD(P)-bd_dom_sf"/>
</dbReference>
<dbReference type="SUPFAM" id="SSF51735">
    <property type="entry name" value="NAD(P)-binding Rossmann-fold domains"/>
    <property type="match status" value="1"/>
</dbReference>
<gene>
    <name evidence="6" type="ORF">GCM10011358_34370</name>
</gene>
<name>A0ABQ1QWQ8_9RHOB</name>
<evidence type="ECO:0000259" key="5">
    <source>
        <dbReference type="Pfam" id="PF14833"/>
    </source>
</evidence>
<dbReference type="InterPro" id="IPR029154">
    <property type="entry name" value="HIBADH-like_NADP-bd"/>
</dbReference>
<dbReference type="Pfam" id="PF14833">
    <property type="entry name" value="NAD_binding_11"/>
    <property type="match status" value="1"/>
</dbReference>
<comment type="caution">
    <text evidence="6">The sequence shown here is derived from an EMBL/GenBank/DDBJ whole genome shotgun (WGS) entry which is preliminary data.</text>
</comment>
<dbReference type="Pfam" id="PF03446">
    <property type="entry name" value="NAD_binding_2"/>
    <property type="match status" value="1"/>
</dbReference>
<dbReference type="InterPro" id="IPR006115">
    <property type="entry name" value="6PGDH_NADP-bd"/>
</dbReference>
<reference evidence="7" key="1">
    <citation type="journal article" date="2019" name="Int. J. Syst. Evol. Microbiol.">
        <title>The Global Catalogue of Microorganisms (GCM) 10K type strain sequencing project: providing services to taxonomists for standard genome sequencing and annotation.</title>
        <authorList>
            <consortium name="The Broad Institute Genomics Platform"/>
            <consortium name="The Broad Institute Genome Sequencing Center for Infectious Disease"/>
            <person name="Wu L."/>
            <person name="Ma J."/>
        </authorList>
    </citation>
    <scope>NUCLEOTIDE SEQUENCE [LARGE SCALE GENOMIC DNA]</scope>
    <source>
        <strain evidence="7">CGMCC 1.12922</strain>
    </source>
</reference>
<evidence type="ECO:0000256" key="3">
    <source>
        <dbReference type="ARBA" id="ARBA00023027"/>
    </source>
</evidence>
<evidence type="ECO:0000259" key="4">
    <source>
        <dbReference type="Pfam" id="PF03446"/>
    </source>
</evidence>
<dbReference type="InterPro" id="IPR013328">
    <property type="entry name" value="6PGD_dom2"/>
</dbReference>
<keyword evidence="3" id="KW-0520">NAD</keyword>
<dbReference type="PIRSF" id="PIRSF000103">
    <property type="entry name" value="HIBADH"/>
    <property type="match status" value="1"/>
</dbReference>
<dbReference type="Gene3D" id="1.10.1040.10">
    <property type="entry name" value="N-(1-d-carboxylethyl)-l-norvaline Dehydrogenase, domain 2"/>
    <property type="match status" value="1"/>
</dbReference>
<evidence type="ECO:0000256" key="1">
    <source>
        <dbReference type="ARBA" id="ARBA00009080"/>
    </source>
</evidence>
<evidence type="ECO:0000256" key="2">
    <source>
        <dbReference type="ARBA" id="ARBA00023002"/>
    </source>
</evidence>
<dbReference type="InterPro" id="IPR002204">
    <property type="entry name" value="3-OH-isobutyrate_DH-rel_CS"/>
</dbReference>
<protein>
    <submittedName>
        <fullName evidence="6">3-hydroxyisobutyrate dehydrogenase</fullName>
    </submittedName>
</protein>
<evidence type="ECO:0000313" key="6">
    <source>
        <dbReference type="EMBL" id="GGD47690.1"/>
    </source>
</evidence>
<evidence type="ECO:0000313" key="7">
    <source>
        <dbReference type="Proteomes" id="UP000617355"/>
    </source>
</evidence>
<proteinExistence type="inferred from homology"/>
<dbReference type="PANTHER" id="PTHR43060:SF15">
    <property type="entry name" value="3-HYDROXYISOBUTYRATE DEHYDROGENASE-LIKE 1, MITOCHONDRIAL-RELATED"/>
    <property type="match status" value="1"/>
</dbReference>
<dbReference type="EMBL" id="BMGI01000006">
    <property type="protein sequence ID" value="GGD47690.1"/>
    <property type="molecule type" value="Genomic_DNA"/>
</dbReference>
<keyword evidence="2" id="KW-0560">Oxidoreductase</keyword>
<dbReference type="Proteomes" id="UP000617355">
    <property type="component" value="Unassembled WGS sequence"/>
</dbReference>